<evidence type="ECO:0000256" key="10">
    <source>
        <dbReference type="ARBA" id="ARBA00022741"/>
    </source>
</evidence>
<dbReference type="Gene3D" id="6.10.140.1120">
    <property type="match status" value="1"/>
</dbReference>
<keyword evidence="14" id="KW-0067">ATP-binding</keyword>
<feature type="domain" description="Phorbol-ester/DAG-type" evidence="20">
    <location>
        <begin position="335"/>
        <end position="379"/>
    </location>
</feature>
<dbReference type="GO" id="GO:0008270">
    <property type="term" value="F:zinc ion binding"/>
    <property type="evidence" value="ECO:0007669"/>
    <property type="project" value="UniProtKB-KW"/>
</dbReference>
<dbReference type="PROSITE" id="PS00108">
    <property type="entry name" value="PROTEIN_KINASE_ST"/>
    <property type="match status" value="1"/>
</dbReference>
<evidence type="ECO:0000256" key="18">
    <source>
        <dbReference type="SAM" id="MobiDB-lite"/>
    </source>
</evidence>
<keyword evidence="5" id="KW-0963">Cytoplasm</keyword>
<evidence type="ECO:0000259" key="19">
    <source>
        <dbReference type="PROSITE" id="PS50011"/>
    </source>
</evidence>
<feature type="compositionally biased region" description="Low complexity" evidence="18">
    <location>
        <begin position="432"/>
        <end position="456"/>
    </location>
</feature>
<evidence type="ECO:0000256" key="13">
    <source>
        <dbReference type="ARBA" id="ARBA00022833"/>
    </source>
</evidence>
<dbReference type="CDD" id="cd20872">
    <property type="entry name" value="C1_KSR1"/>
    <property type="match status" value="1"/>
</dbReference>
<proteinExistence type="inferred from homology"/>
<dbReference type="GO" id="GO:0016020">
    <property type="term" value="C:membrane"/>
    <property type="evidence" value="ECO:0007669"/>
    <property type="project" value="UniProtKB-SubCell"/>
</dbReference>
<dbReference type="PANTHER" id="PTHR23257:SF716">
    <property type="entry name" value="KINASE SUPPRESSOR OF RAS 1"/>
    <property type="match status" value="1"/>
</dbReference>
<protein>
    <recommendedName>
        <fullName evidence="4">non-specific serine/threonine protein kinase</fullName>
        <ecNumber evidence="4">2.7.11.1</ecNumber>
    </recommendedName>
</protein>
<comment type="caution">
    <text evidence="21">The sequence shown here is derived from an EMBL/GenBank/DDBJ whole genome shotgun (WGS) entry which is preliminary data.</text>
</comment>
<dbReference type="FunFam" id="3.30.200.20:FF:000034">
    <property type="entry name" value="Kinase suppressor of Ras 1"/>
    <property type="match status" value="1"/>
</dbReference>
<dbReference type="FunFam" id="3.30.60.20:FF:000010">
    <property type="entry name" value="Putative kinase suppressor of Ras 1"/>
    <property type="match status" value="1"/>
</dbReference>
<keyword evidence="22" id="KW-1185">Reference proteome</keyword>
<evidence type="ECO:0000256" key="4">
    <source>
        <dbReference type="ARBA" id="ARBA00012513"/>
    </source>
</evidence>
<feature type="compositionally biased region" description="Low complexity" evidence="18">
    <location>
        <begin position="233"/>
        <end position="250"/>
    </location>
</feature>
<evidence type="ECO:0000256" key="12">
    <source>
        <dbReference type="ARBA" id="ARBA00022777"/>
    </source>
</evidence>
<dbReference type="GO" id="GO:0005783">
    <property type="term" value="C:endoplasmic reticulum"/>
    <property type="evidence" value="ECO:0007669"/>
    <property type="project" value="TreeGrafter"/>
</dbReference>
<dbReference type="PROSITE" id="PS00479">
    <property type="entry name" value="ZF_DAG_PE_1"/>
    <property type="match status" value="1"/>
</dbReference>
<comment type="catalytic activity">
    <reaction evidence="16">
        <text>L-threonyl-[protein] + ATP = O-phospho-L-threonyl-[protein] + ADP + H(+)</text>
        <dbReference type="Rhea" id="RHEA:46608"/>
        <dbReference type="Rhea" id="RHEA-COMP:11060"/>
        <dbReference type="Rhea" id="RHEA-COMP:11605"/>
        <dbReference type="ChEBI" id="CHEBI:15378"/>
        <dbReference type="ChEBI" id="CHEBI:30013"/>
        <dbReference type="ChEBI" id="CHEBI:30616"/>
        <dbReference type="ChEBI" id="CHEBI:61977"/>
        <dbReference type="ChEBI" id="CHEBI:456216"/>
        <dbReference type="EC" id="2.7.11.1"/>
    </reaction>
</comment>
<dbReference type="InterPro" id="IPR013761">
    <property type="entry name" value="SAM/pointed_sf"/>
</dbReference>
<dbReference type="InterPro" id="IPR001245">
    <property type="entry name" value="Ser-Thr/Tyr_kinase_cat_dom"/>
</dbReference>
<keyword evidence="15" id="KW-0472">Membrane</keyword>
<reference evidence="21" key="1">
    <citation type="submission" date="2019-10" db="EMBL/GenBank/DDBJ databases">
        <title>Bird 10,000 Genomes (B10K) Project - Family phase.</title>
        <authorList>
            <person name="Zhang G."/>
        </authorList>
    </citation>
    <scope>NUCLEOTIDE SEQUENCE</scope>
    <source>
        <strain evidence="21">B10K-DU-012-65</strain>
        <tissue evidence="21">Muscle</tissue>
    </source>
</reference>
<dbReference type="GO" id="GO:0004674">
    <property type="term" value="F:protein serine/threonine kinase activity"/>
    <property type="evidence" value="ECO:0007669"/>
    <property type="project" value="UniProtKB-KW"/>
</dbReference>
<keyword evidence="7" id="KW-0597">Phosphoprotein</keyword>
<dbReference type="InterPro" id="IPR008271">
    <property type="entry name" value="Ser/Thr_kinase_AS"/>
</dbReference>
<dbReference type="PANTHER" id="PTHR23257">
    <property type="entry name" value="SERINE-THREONINE PROTEIN KINASE"/>
    <property type="match status" value="1"/>
</dbReference>
<dbReference type="SUPFAM" id="SSF57889">
    <property type="entry name" value="Cysteine-rich domain"/>
    <property type="match status" value="1"/>
</dbReference>
<feature type="region of interest" description="Disordered" evidence="18">
    <location>
        <begin position="424"/>
        <end position="472"/>
    </location>
</feature>
<dbReference type="GO" id="GO:0005524">
    <property type="term" value="F:ATP binding"/>
    <property type="evidence" value="ECO:0007669"/>
    <property type="project" value="UniProtKB-KW"/>
</dbReference>
<feature type="region of interest" description="Disordered" evidence="18">
    <location>
        <begin position="158"/>
        <end position="195"/>
    </location>
</feature>
<evidence type="ECO:0000256" key="1">
    <source>
        <dbReference type="ARBA" id="ARBA00004170"/>
    </source>
</evidence>
<evidence type="ECO:0000313" key="22">
    <source>
        <dbReference type="Proteomes" id="UP000640762"/>
    </source>
</evidence>
<dbReference type="InterPro" id="IPR011009">
    <property type="entry name" value="Kinase-like_dom_sf"/>
</dbReference>
<evidence type="ECO:0000256" key="11">
    <source>
        <dbReference type="ARBA" id="ARBA00022771"/>
    </source>
</evidence>
<evidence type="ECO:0000256" key="3">
    <source>
        <dbReference type="ARBA" id="ARBA00005843"/>
    </source>
</evidence>
<dbReference type="Gene3D" id="3.30.200.20">
    <property type="entry name" value="Phosphorylase Kinase, domain 1"/>
    <property type="match status" value="1"/>
</dbReference>
<keyword evidence="11" id="KW-0863">Zinc-finger</keyword>
<dbReference type="PROSITE" id="PS50011">
    <property type="entry name" value="PROTEIN_KINASE_DOM"/>
    <property type="match status" value="1"/>
</dbReference>
<dbReference type="SUPFAM" id="SSF56112">
    <property type="entry name" value="Protein kinase-like (PK-like)"/>
    <property type="match status" value="1"/>
</dbReference>
<keyword evidence="8" id="KW-0808">Transferase</keyword>
<dbReference type="InterPro" id="IPR002219">
    <property type="entry name" value="PKC_DAG/PE"/>
</dbReference>
<feature type="domain" description="Protein kinase" evidence="19">
    <location>
        <begin position="605"/>
        <end position="875"/>
    </location>
</feature>
<evidence type="ECO:0000256" key="16">
    <source>
        <dbReference type="ARBA" id="ARBA00047899"/>
    </source>
</evidence>
<dbReference type="Gene3D" id="1.10.150.50">
    <property type="entry name" value="Transcription Factor, Ets-1"/>
    <property type="match status" value="1"/>
</dbReference>
<dbReference type="Pfam" id="PF07714">
    <property type="entry name" value="PK_Tyr_Ser-Thr"/>
    <property type="match status" value="1"/>
</dbReference>
<dbReference type="CDD" id="cd14152">
    <property type="entry name" value="STKc_KSR1"/>
    <property type="match status" value="1"/>
</dbReference>
<evidence type="ECO:0000256" key="14">
    <source>
        <dbReference type="ARBA" id="ARBA00022840"/>
    </source>
</evidence>
<feature type="non-terminal residue" evidence="21">
    <location>
        <position position="1"/>
    </location>
</feature>
<keyword evidence="9" id="KW-0479">Metal-binding</keyword>
<comment type="similarity">
    <text evidence="3">Belongs to the protein kinase superfamily. TKL Ser/Thr protein kinase family.</text>
</comment>
<feature type="compositionally biased region" description="Acidic residues" evidence="18">
    <location>
        <begin position="545"/>
        <end position="556"/>
    </location>
</feature>
<evidence type="ECO:0000256" key="17">
    <source>
        <dbReference type="ARBA" id="ARBA00048679"/>
    </source>
</evidence>
<evidence type="ECO:0000256" key="2">
    <source>
        <dbReference type="ARBA" id="ARBA00004496"/>
    </source>
</evidence>
<dbReference type="FunFam" id="1.10.510.10:FF:000107">
    <property type="entry name" value="kinase suppressor of Ras 1"/>
    <property type="match status" value="1"/>
</dbReference>
<dbReference type="InterPro" id="IPR000719">
    <property type="entry name" value="Prot_kinase_dom"/>
</dbReference>
<dbReference type="PROSITE" id="PS50081">
    <property type="entry name" value="ZF_DAG_PE_2"/>
    <property type="match status" value="1"/>
</dbReference>
<accession>A0A850U8J4</accession>
<evidence type="ECO:0000313" key="21">
    <source>
        <dbReference type="EMBL" id="NWH27013.1"/>
    </source>
</evidence>
<evidence type="ECO:0000256" key="9">
    <source>
        <dbReference type="ARBA" id="ARBA00022723"/>
    </source>
</evidence>
<dbReference type="Gene3D" id="3.30.60.20">
    <property type="match status" value="1"/>
</dbReference>
<feature type="region of interest" description="Disordered" evidence="18">
    <location>
        <begin position="231"/>
        <end position="261"/>
    </location>
</feature>
<comment type="subcellular location">
    <subcellularLocation>
        <location evidence="2">Cytoplasm</location>
    </subcellularLocation>
    <subcellularLocation>
        <location evidence="1">Membrane</location>
        <topology evidence="1">Peripheral membrane protein</topology>
    </subcellularLocation>
</comment>
<keyword evidence="6" id="KW-0723">Serine/threonine-protein kinase</keyword>
<dbReference type="Gene3D" id="1.10.510.10">
    <property type="entry name" value="Transferase(Phosphotransferase) domain 1"/>
    <property type="match status" value="1"/>
</dbReference>
<dbReference type="GO" id="GO:0007265">
    <property type="term" value="P:Ras protein signal transduction"/>
    <property type="evidence" value="ECO:0007669"/>
    <property type="project" value="TreeGrafter"/>
</dbReference>
<dbReference type="AlphaFoldDB" id="A0A850U8J4"/>
<dbReference type="Proteomes" id="UP000640762">
    <property type="component" value="Unassembled WGS sequence"/>
</dbReference>
<evidence type="ECO:0000256" key="5">
    <source>
        <dbReference type="ARBA" id="ARBA00022490"/>
    </source>
</evidence>
<feature type="compositionally biased region" description="Acidic residues" evidence="18">
    <location>
        <begin position="563"/>
        <end position="572"/>
    </location>
</feature>
<dbReference type="InterPro" id="IPR046933">
    <property type="entry name" value="SAM_KSR1_N_sf"/>
</dbReference>
<dbReference type="FunFam" id="1.10.150.50:FF:000031">
    <property type="entry name" value="Kinase suppressor of Ras 2"/>
    <property type="match status" value="1"/>
</dbReference>
<dbReference type="InterPro" id="IPR046349">
    <property type="entry name" value="C1-like_sf"/>
</dbReference>
<dbReference type="InterPro" id="IPR050167">
    <property type="entry name" value="Ser_Thr_protein_kinase"/>
</dbReference>
<comment type="catalytic activity">
    <reaction evidence="17">
        <text>L-seryl-[protein] + ATP = O-phospho-L-seryl-[protein] + ADP + H(+)</text>
        <dbReference type="Rhea" id="RHEA:17989"/>
        <dbReference type="Rhea" id="RHEA-COMP:9863"/>
        <dbReference type="Rhea" id="RHEA-COMP:11604"/>
        <dbReference type="ChEBI" id="CHEBI:15378"/>
        <dbReference type="ChEBI" id="CHEBI:29999"/>
        <dbReference type="ChEBI" id="CHEBI:30616"/>
        <dbReference type="ChEBI" id="CHEBI:83421"/>
        <dbReference type="ChEBI" id="CHEBI:456216"/>
        <dbReference type="EC" id="2.7.11.1"/>
    </reaction>
</comment>
<dbReference type="SMART" id="SM00109">
    <property type="entry name" value="C1"/>
    <property type="match status" value="1"/>
</dbReference>
<dbReference type="InterPro" id="IPR046861">
    <property type="entry name" value="SAM_KSR1_N"/>
</dbReference>
<evidence type="ECO:0000256" key="7">
    <source>
        <dbReference type="ARBA" id="ARBA00022553"/>
    </source>
</evidence>
<feature type="region of interest" description="Disordered" evidence="18">
    <location>
        <begin position="520"/>
        <end position="582"/>
    </location>
</feature>
<feature type="compositionally biased region" description="Polar residues" evidence="18">
    <location>
        <begin position="162"/>
        <end position="179"/>
    </location>
</feature>
<organism evidence="21 22">
    <name type="scientific">Grus americana</name>
    <name type="common">Whooping crane</name>
    <dbReference type="NCBI Taxonomy" id="9117"/>
    <lineage>
        <taxon>Eukaryota</taxon>
        <taxon>Metazoa</taxon>
        <taxon>Chordata</taxon>
        <taxon>Craniata</taxon>
        <taxon>Vertebrata</taxon>
        <taxon>Euteleostomi</taxon>
        <taxon>Archelosauria</taxon>
        <taxon>Archosauria</taxon>
        <taxon>Dinosauria</taxon>
        <taxon>Saurischia</taxon>
        <taxon>Theropoda</taxon>
        <taxon>Coelurosauria</taxon>
        <taxon>Aves</taxon>
        <taxon>Neognathae</taxon>
        <taxon>Neoaves</taxon>
        <taxon>Gruiformes</taxon>
        <taxon>Gruidae</taxon>
        <taxon>Grus</taxon>
    </lineage>
</organism>
<evidence type="ECO:0000259" key="20">
    <source>
        <dbReference type="PROSITE" id="PS50081"/>
    </source>
</evidence>
<dbReference type="SMART" id="SM00220">
    <property type="entry name" value="S_TKc"/>
    <property type="match status" value="1"/>
</dbReference>
<evidence type="ECO:0000256" key="8">
    <source>
        <dbReference type="ARBA" id="ARBA00022679"/>
    </source>
</evidence>
<sequence>PAVRSTLQQCGLLQDLIDISLSNLRGLRTKCAASNDLTQQEIRTLEVKLIDYIHRQRQCKLSVPLNDRTAELNSYPRFNDWLDIVNVRKEVVQRIPEELTLDALLEMNESKVKETMKRCGARDEECSRLNGALSCLRKVTASGGELKDDVLMNLSEARRENSSTNTTESPCSSAPTWTPSALHLPKGNSQQARSVSVSTIPSSDSLASSHGPSIYAENLLDPFAFPAHSGRLTPRTPHSITITPPTTPQTKRWHKLKPPRTPPPPCRKVFQLLPNFPTLTRSKSHESQLGNRIDEVPPINTTCGYCFPKTSFCSPSELSQGSPQTVRRDFGLAVTHRFSTKSWLSQICQVCQKSMMFGVKCKHCRLKCHNKCTKEAPACRISFLPITKIRRTESVPSDINNPVDRPTEPQFGTLPKALTKKEHPPAINHLDSSSNPSSTTSSTPSSPAPFQSSNPPSATPPPNPSPMGQRDGRFNFPAAYYIQHRQQFVFPANNYYCNVKTSDLLKCKICIINVSTFPEIPSPAQIAQPPETAADTNADQQPETDGVECEAEVEEPETNKSEPEDDEDEVEDLPNRRPHLQGMIYRKPSQTSVYLQEWDIPFEQIELGDPIGQGRWGKVYKGKWHGEVAIRLLEIDGNNQDHLKLFKKEVMNYRQTRHENVVLFMGACMNPPHLAIITSFCKGRTLHSFVRDPKISLDINKTRQIAQEIIKGMGYLHAKGIVHKDLKSKNVFYDNGKVVITDFGLFGISGVVQEGRRENELKLPHDWLCYLAPEIVREMAPGKDEDKLPFSKAADIYAFGTVWYELQAREWPFKNQPAEALIWQIGSGEGVKQVLATVSLGKEVNEILSACWSFDLSERPSFTVLMDMLEKLPKLNRRLSHPGHFWKSAE</sequence>
<evidence type="ECO:0000256" key="15">
    <source>
        <dbReference type="ARBA" id="ARBA00023136"/>
    </source>
</evidence>
<gene>
    <name evidence="21" type="primary">Ksr1</name>
    <name evidence="21" type="ORF">GRUAME_R11163</name>
</gene>
<dbReference type="Pfam" id="PF20406">
    <property type="entry name" value="SAM_KSR1_N"/>
    <property type="match status" value="1"/>
</dbReference>
<keyword evidence="12 21" id="KW-0418">Kinase</keyword>
<dbReference type="EMBL" id="WEIX01014418">
    <property type="protein sequence ID" value="NWH27013.1"/>
    <property type="molecule type" value="Genomic_DNA"/>
</dbReference>
<feature type="non-terminal residue" evidence="21">
    <location>
        <position position="890"/>
    </location>
</feature>
<name>A0A850U8J4_GRUAM</name>
<keyword evidence="10" id="KW-0547">Nucleotide-binding</keyword>
<keyword evidence="13" id="KW-0862">Zinc</keyword>
<evidence type="ECO:0000256" key="6">
    <source>
        <dbReference type="ARBA" id="ARBA00022527"/>
    </source>
</evidence>
<dbReference type="EC" id="2.7.11.1" evidence="4"/>